<gene>
    <name evidence="13" type="primary">cysS</name>
    <name evidence="16" type="ORF">FHX47_002124</name>
</gene>
<accession>A0A7W5TRE5</accession>
<keyword evidence="9 13" id="KW-0067">ATP-binding</keyword>
<dbReference type="NCBIfam" id="TIGR00435">
    <property type="entry name" value="cysS"/>
    <property type="match status" value="1"/>
</dbReference>
<name>A0A7W5TRE5_9MICC</name>
<evidence type="ECO:0000256" key="4">
    <source>
        <dbReference type="ARBA" id="ARBA00022490"/>
    </source>
</evidence>
<dbReference type="GO" id="GO:0008270">
    <property type="term" value="F:zinc ion binding"/>
    <property type="evidence" value="ECO:0007669"/>
    <property type="project" value="UniProtKB-UniRule"/>
</dbReference>
<comment type="catalytic activity">
    <reaction evidence="12 13">
        <text>tRNA(Cys) + L-cysteine + ATP = L-cysteinyl-tRNA(Cys) + AMP + diphosphate</text>
        <dbReference type="Rhea" id="RHEA:17773"/>
        <dbReference type="Rhea" id="RHEA-COMP:9661"/>
        <dbReference type="Rhea" id="RHEA-COMP:9679"/>
        <dbReference type="ChEBI" id="CHEBI:30616"/>
        <dbReference type="ChEBI" id="CHEBI:33019"/>
        <dbReference type="ChEBI" id="CHEBI:35235"/>
        <dbReference type="ChEBI" id="CHEBI:78442"/>
        <dbReference type="ChEBI" id="CHEBI:78517"/>
        <dbReference type="ChEBI" id="CHEBI:456215"/>
        <dbReference type="EC" id="6.1.1.16"/>
    </reaction>
</comment>
<keyword evidence="11 13" id="KW-0030">Aminoacyl-tRNA synthetase</keyword>
<dbReference type="EMBL" id="JACIBT010000023">
    <property type="protein sequence ID" value="MBB3668486.1"/>
    <property type="molecule type" value="Genomic_DNA"/>
</dbReference>
<feature type="binding site" evidence="13">
    <location>
        <position position="256"/>
    </location>
    <ligand>
        <name>Zn(2+)</name>
        <dbReference type="ChEBI" id="CHEBI:29105"/>
    </ligand>
</feature>
<sequence length="482" mass="52667">MALRLYDTKTAAIRDFEPLQPGQVSLYYCGATVQGAPHVGHIRSGVVFDILTRWLEYTGYRVTSVRNVTDVDDKILQKAAASYAPGFEPSEDYPAEEPWFALAYRFEQVFNAAYGAVGVSRPTYEPRATGHITEMHALIQRLIDAGHAYPATDDSGDVYFDVRSWQRYGELTHQSVEDMQDAPDADPRGKRDRRDFALWKGDKPDDPTTAAWDSPWGRGRPGWHLECSAMSTKYLGSTFDIHGGGLDLRFPHHENELAQSAAAGDGFARFWLHNGMVTYEGEKMSKSIGNIITPEEMHAVARPVAVRYYLGQAHYRSQLDYKPGSLPEAEAAVERIENFLNRAGADYEYTAAEVMPDAFVAAMNDDLNVPAALAVLHETVRTGNSALDAGDDDAAVRHAAAVQAMITVLGLEELRAAEPAGAAAAEEALANLVQQQLDARAEAKAAKDFDTADALRSRLAAAGIEVEDTPQGATWSLTKGGV</sequence>
<dbReference type="GO" id="GO:0004817">
    <property type="term" value="F:cysteine-tRNA ligase activity"/>
    <property type="evidence" value="ECO:0007669"/>
    <property type="project" value="UniProtKB-UniRule"/>
</dbReference>
<keyword evidence="7 13" id="KW-0547">Nucleotide-binding</keyword>
<feature type="compositionally biased region" description="Basic and acidic residues" evidence="14">
    <location>
        <begin position="196"/>
        <end position="206"/>
    </location>
</feature>
<feature type="short sequence motif" description="'KMSKS' region" evidence="13">
    <location>
        <begin position="283"/>
        <end position="287"/>
    </location>
</feature>
<proteinExistence type="inferred from homology"/>
<keyword evidence="5 13" id="KW-0436">Ligase</keyword>
<comment type="subunit">
    <text evidence="3 13">Monomer.</text>
</comment>
<keyword evidence="17" id="KW-1185">Reference proteome</keyword>
<evidence type="ECO:0000256" key="7">
    <source>
        <dbReference type="ARBA" id="ARBA00022741"/>
    </source>
</evidence>
<reference evidence="16 17" key="1">
    <citation type="submission" date="2020-08" db="EMBL/GenBank/DDBJ databases">
        <title>Sequencing the genomes of 1000 actinobacteria strains.</title>
        <authorList>
            <person name="Klenk H.-P."/>
        </authorList>
    </citation>
    <scope>NUCLEOTIDE SEQUENCE [LARGE SCALE GENOMIC DNA]</scope>
    <source>
        <strain evidence="16 17">DSM 28238</strain>
    </source>
</reference>
<evidence type="ECO:0000313" key="16">
    <source>
        <dbReference type="EMBL" id="MBB3668486.1"/>
    </source>
</evidence>
<dbReference type="InterPro" id="IPR024909">
    <property type="entry name" value="Cys-tRNA/MSH_ligase"/>
</dbReference>
<evidence type="ECO:0000256" key="9">
    <source>
        <dbReference type="ARBA" id="ARBA00022840"/>
    </source>
</evidence>
<evidence type="ECO:0000256" key="8">
    <source>
        <dbReference type="ARBA" id="ARBA00022833"/>
    </source>
</evidence>
<evidence type="ECO:0000259" key="15">
    <source>
        <dbReference type="SMART" id="SM00840"/>
    </source>
</evidence>
<organism evidence="16 17">
    <name type="scientific">Garicola koreensis</name>
    <dbReference type="NCBI Taxonomy" id="1262554"/>
    <lineage>
        <taxon>Bacteria</taxon>
        <taxon>Bacillati</taxon>
        <taxon>Actinomycetota</taxon>
        <taxon>Actinomycetes</taxon>
        <taxon>Micrococcales</taxon>
        <taxon>Micrococcaceae</taxon>
        <taxon>Garicola</taxon>
    </lineage>
</organism>
<dbReference type="Gene3D" id="3.40.50.620">
    <property type="entry name" value="HUPs"/>
    <property type="match status" value="1"/>
</dbReference>
<evidence type="ECO:0000256" key="6">
    <source>
        <dbReference type="ARBA" id="ARBA00022723"/>
    </source>
</evidence>
<feature type="short sequence motif" description="'HIGH' region" evidence="13">
    <location>
        <begin position="31"/>
        <end position="41"/>
    </location>
</feature>
<dbReference type="Gene3D" id="1.20.120.1910">
    <property type="entry name" value="Cysteine-tRNA ligase, C-terminal anti-codon recognition domain"/>
    <property type="match status" value="1"/>
</dbReference>
<dbReference type="CDD" id="cd00672">
    <property type="entry name" value="CysRS_core"/>
    <property type="match status" value="1"/>
</dbReference>
<keyword evidence="6 13" id="KW-0479">Metal-binding</keyword>
<keyword evidence="10 13" id="KW-0648">Protein biosynthesis</keyword>
<evidence type="ECO:0000256" key="2">
    <source>
        <dbReference type="ARBA" id="ARBA00005594"/>
    </source>
</evidence>
<comment type="similarity">
    <text evidence="2 13">Belongs to the class-I aminoacyl-tRNA synthetase family.</text>
</comment>
<dbReference type="PANTHER" id="PTHR10890:SF30">
    <property type="entry name" value="CYSTEINE--TRNA LIGASE"/>
    <property type="match status" value="1"/>
</dbReference>
<feature type="binding site" evidence="13">
    <location>
        <position position="227"/>
    </location>
    <ligand>
        <name>Zn(2+)</name>
        <dbReference type="ChEBI" id="CHEBI:29105"/>
    </ligand>
</feature>
<dbReference type="InterPro" id="IPR056411">
    <property type="entry name" value="CysS_C"/>
</dbReference>
<dbReference type="HAMAP" id="MF_00041">
    <property type="entry name" value="Cys_tRNA_synth"/>
    <property type="match status" value="1"/>
</dbReference>
<dbReference type="PANTHER" id="PTHR10890">
    <property type="entry name" value="CYSTEINYL-TRNA SYNTHETASE"/>
    <property type="match status" value="1"/>
</dbReference>
<dbReference type="GO" id="GO:0006423">
    <property type="term" value="P:cysteinyl-tRNA aminoacylation"/>
    <property type="evidence" value="ECO:0007669"/>
    <property type="project" value="UniProtKB-UniRule"/>
</dbReference>
<dbReference type="EC" id="6.1.1.16" evidence="13"/>
<evidence type="ECO:0000256" key="1">
    <source>
        <dbReference type="ARBA" id="ARBA00004496"/>
    </source>
</evidence>
<feature type="binding site" evidence="13">
    <location>
        <position position="29"/>
    </location>
    <ligand>
        <name>Zn(2+)</name>
        <dbReference type="ChEBI" id="CHEBI:29105"/>
    </ligand>
</feature>
<evidence type="ECO:0000256" key="14">
    <source>
        <dbReference type="SAM" id="MobiDB-lite"/>
    </source>
</evidence>
<evidence type="ECO:0000256" key="11">
    <source>
        <dbReference type="ARBA" id="ARBA00023146"/>
    </source>
</evidence>
<dbReference type="InterPro" id="IPR032678">
    <property type="entry name" value="tRNA-synt_1_cat_dom"/>
</dbReference>
<feature type="binding site" evidence="13">
    <location>
        <position position="252"/>
    </location>
    <ligand>
        <name>Zn(2+)</name>
        <dbReference type="ChEBI" id="CHEBI:29105"/>
    </ligand>
</feature>
<protein>
    <recommendedName>
        <fullName evidence="13">Cysteine--tRNA ligase</fullName>
        <ecNumber evidence="13">6.1.1.16</ecNumber>
    </recommendedName>
    <alternativeName>
        <fullName evidence="13">Cysteinyl-tRNA synthetase</fullName>
        <shortName evidence="13">CysRS</shortName>
    </alternativeName>
</protein>
<dbReference type="InterPro" id="IPR015803">
    <property type="entry name" value="Cys-tRNA-ligase"/>
</dbReference>
<dbReference type="Proteomes" id="UP000547528">
    <property type="component" value="Unassembled WGS sequence"/>
</dbReference>
<dbReference type="Pfam" id="PF23493">
    <property type="entry name" value="CysS_C"/>
    <property type="match status" value="1"/>
</dbReference>
<dbReference type="SMART" id="SM00840">
    <property type="entry name" value="DALR_2"/>
    <property type="match status" value="1"/>
</dbReference>
<dbReference type="PRINTS" id="PR00983">
    <property type="entry name" value="TRNASYNTHCYS"/>
</dbReference>
<dbReference type="SUPFAM" id="SSF52374">
    <property type="entry name" value="Nucleotidylyl transferase"/>
    <property type="match status" value="1"/>
</dbReference>
<comment type="caution">
    <text evidence="16">The sequence shown here is derived from an EMBL/GenBank/DDBJ whole genome shotgun (WGS) entry which is preliminary data.</text>
</comment>
<feature type="region of interest" description="Disordered" evidence="14">
    <location>
        <begin position="196"/>
        <end position="215"/>
    </location>
</feature>
<dbReference type="Pfam" id="PF09190">
    <property type="entry name" value="DALR_2"/>
    <property type="match status" value="1"/>
</dbReference>
<dbReference type="InterPro" id="IPR009080">
    <property type="entry name" value="tRNAsynth_Ia_anticodon-bd"/>
</dbReference>
<evidence type="ECO:0000256" key="10">
    <source>
        <dbReference type="ARBA" id="ARBA00022917"/>
    </source>
</evidence>
<keyword evidence="4 13" id="KW-0963">Cytoplasm</keyword>
<feature type="binding site" evidence="13">
    <location>
        <position position="286"/>
    </location>
    <ligand>
        <name>ATP</name>
        <dbReference type="ChEBI" id="CHEBI:30616"/>
    </ligand>
</feature>
<evidence type="ECO:0000256" key="3">
    <source>
        <dbReference type="ARBA" id="ARBA00011245"/>
    </source>
</evidence>
<evidence type="ECO:0000313" key="17">
    <source>
        <dbReference type="Proteomes" id="UP000547528"/>
    </source>
</evidence>
<dbReference type="InterPro" id="IPR014729">
    <property type="entry name" value="Rossmann-like_a/b/a_fold"/>
</dbReference>
<feature type="domain" description="Cysteinyl-tRNA synthetase class Ia DALR" evidence="15">
    <location>
        <begin position="358"/>
        <end position="420"/>
    </location>
</feature>
<comment type="cofactor">
    <cofactor evidence="13">
        <name>Zn(2+)</name>
        <dbReference type="ChEBI" id="CHEBI:29105"/>
    </cofactor>
    <text evidence="13">Binds 1 zinc ion per subunit.</text>
</comment>
<evidence type="ECO:0000256" key="13">
    <source>
        <dbReference type="HAMAP-Rule" id="MF_00041"/>
    </source>
</evidence>
<evidence type="ECO:0000256" key="5">
    <source>
        <dbReference type="ARBA" id="ARBA00022598"/>
    </source>
</evidence>
<dbReference type="FunFam" id="3.40.50.620:FF:000068">
    <property type="entry name" value="Cysteine--tRNA ligase"/>
    <property type="match status" value="1"/>
</dbReference>
<dbReference type="GO" id="GO:0005524">
    <property type="term" value="F:ATP binding"/>
    <property type="evidence" value="ECO:0007669"/>
    <property type="project" value="UniProtKB-UniRule"/>
</dbReference>
<dbReference type="Pfam" id="PF01406">
    <property type="entry name" value="tRNA-synt_1e"/>
    <property type="match status" value="1"/>
</dbReference>
<dbReference type="AlphaFoldDB" id="A0A7W5TRE5"/>
<comment type="subcellular location">
    <subcellularLocation>
        <location evidence="1 13">Cytoplasm</location>
    </subcellularLocation>
</comment>
<dbReference type="GO" id="GO:0005829">
    <property type="term" value="C:cytosol"/>
    <property type="evidence" value="ECO:0007669"/>
    <property type="project" value="TreeGrafter"/>
</dbReference>
<dbReference type="RefSeq" id="WP_183358868.1">
    <property type="nucleotide sequence ID" value="NZ_BAABKR010000003.1"/>
</dbReference>
<keyword evidence="8 13" id="KW-0862">Zinc</keyword>
<evidence type="ECO:0000256" key="12">
    <source>
        <dbReference type="ARBA" id="ARBA00047398"/>
    </source>
</evidence>
<dbReference type="SUPFAM" id="SSF47323">
    <property type="entry name" value="Anticodon-binding domain of a subclass of class I aminoacyl-tRNA synthetases"/>
    <property type="match status" value="1"/>
</dbReference>
<dbReference type="InterPro" id="IPR015273">
    <property type="entry name" value="Cys-tRNA-synt_Ia_DALR"/>
</dbReference>